<organism evidence="3">
    <name type="scientific">marine sediment metagenome</name>
    <dbReference type="NCBI Taxonomy" id="412755"/>
    <lineage>
        <taxon>unclassified sequences</taxon>
        <taxon>metagenomes</taxon>
        <taxon>ecological metagenomes</taxon>
    </lineage>
</organism>
<evidence type="ECO:0000313" key="3">
    <source>
        <dbReference type="EMBL" id="GAI40248.1"/>
    </source>
</evidence>
<accession>X1N9E4</accession>
<evidence type="ECO:0000256" key="2">
    <source>
        <dbReference type="SAM" id="Phobius"/>
    </source>
</evidence>
<dbReference type="AlphaFoldDB" id="X1N9E4"/>
<dbReference type="EMBL" id="BARV01023744">
    <property type="protein sequence ID" value="GAI40248.1"/>
    <property type="molecule type" value="Genomic_DNA"/>
</dbReference>
<sequence>MGKETIAIVGIIAIALVIVFLVAVDQGFIEIPEFNIPGINGDNGDNGDDLDPEDEEAPPGATYCGFTQMQILDMIETITGKTLNEAAGLTFIGALNMEACGSDDEPASSISTFYKSLYSSWFIYEDIADSGVGWVAYRIAWINAEHARDATLAKAVLIVDGITVEATYGY</sequence>
<feature type="region of interest" description="Disordered" evidence="1">
    <location>
        <begin position="40"/>
        <end position="59"/>
    </location>
</feature>
<keyword evidence="2" id="KW-0812">Transmembrane</keyword>
<feature type="transmembrane region" description="Helical" evidence="2">
    <location>
        <begin position="6"/>
        <end position="24"/>
    </location>
</feature>
<proteinExistence type="predicted"/>
<evidence type="ECO:0000256" key="1">
    <source>
        <dbReference type="SAM" id="MobiDB-lite"/>
    </source>
</evidence>
<feature type="non-terminal residue" evidence="3">
    <location>
        <position position="170"/>
    </location>
</feature>
<keyword evidence="2" id="KW-1133">Transmembrane helix</keyword>
<comment type="caution">
    <text evidence="3">The sequence shown here is derived from an EMBL/GenBank/DDBJ whole genome shotgun (WGS) entry which is preliminary data.</text>
</comment>
<protein>
    <submittedName>
        <fullName evidence="3">Uncharacterized protein</fullName>
    </submittedName>
</protein>
<name>X1N9E4_9ZZZZ</name>
<feature type="compositionally biased region" description="Acidic residues" evidence="1">
    <location>
        <begin position="45"/>
        <end position="57"/>
    </location>
</feature>
<reference evidence="3" key="1">
    <citation type="journal article" date="2014" name="Front. Microbiol.">
        <title>High frequency of phylogenetically diverse reductive dehalogenase-homologous genes in deep subseafloor sedimentary metagenomes.</title>
        <authorList>
            <person name="Kawai M."/>
            <person name="Futagami T."/>
            <person name="Toyoda A."/>
            <person name="Takaki Y."/>
            <person name="Nishi S."/>
            <person name="Hori S."/>
            <person name="Arai W."/>
            <person name="Tsubouchi T."/>
            <person name="Morono Y."/>
            <person name="Uchiyama I."/>
            <person name="Ito T."/>
            <person name="Fujiyama A."/>
            <person name="Inagaki F."/>
            <person name="Takami H."/>
        </authorList>
    </citation>
    <scope>NUCLEOTIDE SEQUENCE</scope>
    <source>
        <strain evidence="3">Expedition CK06-06</strain>
    </source>
</reference>
<keyword evidence="2" id="KW-0472">Membrane</keyword>
<gene>
    <name evidence="3" type="ORF">S06H3_38892</name>
</gene>